<dbReference type="InterPro" id="IPR001296">
    <property type="entry name" value="Glyco_trans_1"/>
</dbReference>
<dbReference type="Proteomes" id="UP000234857">
    <property type="component" value="Unassembled WGS sequence"/>
</dbReference>
<evidence type="ECO:0000313" key="3">
    <source>
        <dbReference type="EMBL" id="PLX15500.1"/>
    </source>
</evidence>
<dbReference type="Pfam" id="PF00534">
    <property type="entry name" value="Glycos_transf_1"/>
    <property type="match status" value="1"/>
</dbReference>
<dbReference type="GO" id="GO:0016757">
    <property type="term" value="F:glycosyltransferase activity"/>
    <property type="evidence" value="ECO:0007669"/>
    <property type="project" value="InterPro"/>
</dbReference>
<protein>
    <recommendedName>
        <fullName evidence="2">Glycosyl transferase family 1 domain-containing protein</fullName>
    </recommendedName>
</protein>
<gene>
    <name evidence="3" type="ORF">C0601_12695</name>
</gene>
<proteinExistence type="predicted"/>
<dbReference type="EMBL" id="PKTG01000138">
    <property type="protein sequence ID" value="PLX15500.1"/>
    <property type="molecule type" value="Genomic_DNA"/>
</dbReference>
<accession>A0A2N5ZA12</accession>
<dbReference type="AlphaFoldDB" id="A0A2N5ZA12"/>
<dbReference type="CDD" id="cd03801">
    <property type="entry name" value="GT4_PimA-like"/>
    <property type="match status" value="1"/>
</dbReference>
<evidence type="ECO:0000313" key="4">
    <source>
        <dbReference type="Proteomes" id="UP000234857"/>
    </source>
</evidence>
<reference evidence="3 4" key="1">
    <citation type="submission" date="2017-11" db="EMBL/GenBank/DDBJ databases">
        <title>Genome-resolved metagenomics identifies genetic mobility, metabolic interactions, and unexpected diversity in perchlorate-reducing communities.</title>
        <authorList>
            <person name="Barnum T.P."/>
            <person name="Figueroa I.A."/>
            <person name="Carlstrom C.I."/>
            <person name="Lucas L.N."/>
            <person name="Engelbrektson A.L."/>
            <person name="Coates J.D."/>
        </authorList>
    </citation>
    <scope>NUCLEOTIDE SEQUENCE [LARGE SCALE GENOMIC DNA]</scope>
    <source>
        <strain evidence="3">BM706</strain>
    </source>
</reference>
<sequence>MKPNILFLVQTPPPIHGASLRNQSLIDSELLNEKFNLIVFPLNFAKDVLDIGAISLRKILKSIFYFFKLFYCILVYNIDLVYFTISPVGGAFYRDILFVFLLKIFRKKILYHLRGKGIKKEANSSKMKRILYKDVFRNTKVICLSKIPTADIETVYKNKPFIVNNGIKIEVDEDDIVEKYNKQIKLLYLSNLASDKGIYDFLEAIKLINEKQIDFQADIIGKEYDVTFKDINKFLTENLLDKKVNVLGSKYGKEKFEYLLNSDIFIFPTYYKNEVFPGVILEAMQCAKSIITTFEASIPDILDQDINGILVEQRNIEKIAEKIELLIENKELRIKLGKNAREKFLKKYTLNHFENKMYDIFKELV</sequence>
<dbReference type="PANTHER" id="PTHR12526">
    <property type="entry name" value="GLYCOSYLTRANSFERASE"/>
    <property type="match status" value="1"/>
</dbReference>
<feature type="domain" description="Glycosyl transferase family 1" evidence="2">
    <location>
        <begin position="176"/>
        <end position="342"/>
    </location>
</feature>
<feature type="transmembrane region" description="Helical" evidence="1">
    <location>
        <begin position="63"/>
        <end position="85"/>
    </location>
</feature>
<keyword evidence="1" id="KW-0472">Membrane</keyword>
<dbReference type="Gene3D" id="3.40.50.2000">
    <property type="entry name" value="Glycogen Phosphorylase B"/>
    <property type="match status" value="2"/>
</dbReference>
<keyword evidence="1" id="KW-1133">Transmembrane helix</keyword>
<comment type="caution">
    <text evidence="3">The sequence shown here is derived from an EMBL/GenBank/DDBJ whole genome shotgun (WGS) entry which is preliminary data.</text>
</comment>
<dbReference type="SUPFAM" id="SSF53756">
    <property type="entry name" value="UDP-Glycosyltransferase/glycogen phosphorylase"/>
    <property type="match status" value="1"/>
</dbReference>
<organism evidence="3 4">
    <name type="scientific">Muiribacterium halophilum</name>
    <dbReference type="NCBI Taxonomy" id="2053465"/>
    <lineage>
        <taxon>Bacteria</taxon>
        <taxon>Candidatus Muiribacteriota</taxon>
        <taxon>Candidatus Muiribacteriia</taxon>
        <taxon>Candidatus Muiribacteriales</taxon>
        <taxon>Candidatus Muiribacteriaceae</taxon>
        <taxon>Candidatus Muiribacterium</taxon>
    </lineage>
</organism>
<evidence type="ECO:0000259" key="2">
    <source>
        <dbReference type="Pfam" id="PF00534"/>
    </source>
</evidence>
<keyword evidence="1" id="KW-0812">Transmembrane</keyword>
<name>A0A2N5ZA12_MUIH1</name>
<evidence type="ECO:0000256" key="1">
    <source>
        <dbReference type="SAM" id="Phobius"/>
    </source>
</evidence>
<dbReference type="PANTHER" id="PTHR12526:SF627">
    <property type="entry name" value="D-RHAMNOSYLTRANSFERASE WBPZ"/>
    <property type="match status" value="1"/>
</dbReference>